<dbReference type="Pfam" id="PF05977">
    <property type="entry name" value="MFS_3"/>
    <property type="match status" value="1"/>
</dbReference>
<comment type="caution">
    <text evidence="9">The sequence shown here is derived from an EMBL/GenBank/DDBJ whole genome shotgun (WGS) entry which is preliminary data.</text>
</comment>
<evidence type="ECO:0000256" key="1">
    <source>
        <dbReference type="ARBA" id="ARBA00004651"/>
    </source>
</evidence>
<organism evidence="9 10">
    <name type="scientific">Novosphingobium ovatum</name>
    <dbReference type="NCBI Taxonomy" id="1908523"/>
    <lineage>
        <taxon>Bacteria</taxon>
        <taxon>Pseudomonadati</taxon>
        <taxon>Pseudomonadota</taxon>
        <taxon>Alphaproteobacteria</taxon>
        <taxon>Sphingomonadales</taxon>
        <taxon>Sphingomonadaceae</taxon>
        <taxon>Novosphingobium</taxon>
    </lineage>
</organism>
<keyword evidence="6 7" id="KW-0472">Membrane</keyword>
<keyword evidence="2" id="KW-0813">Transport</keyword>
<dbReference type="InterPro" id="IPR010290">
    <property type="entry name" value="TM_effector"/>
</dbReference>
<feature type="transmembrane region" description="Helical" evidence="7">
    <location>
        <begin position="174"/>
        <end position="194"/>
    </location>
</feature>
<dbReference type="Proteomes" id="UP000753724">
    <property type="component" value="Unassembled WGS sequence"/>
</dbReference>
<gene>
    <name evidence="9" type="ORF">GTZ99_10485</name>
</gene>
<accession>A0ABW9XEM7</accession>
<comment type="subcellular location">
    <subcellularLocation>
        <location evidence="1">Cell membrane</location>
        <topology evidence="1">Multi-pass membrane protein</topology>
    </subcellularLocation>
</comment>
<keyword evidence="4 7" id="KW-0812">Transmembrane</keyword>
<keyword evidence="10" id="KW-1185">Reference proteome</keyword>
<name>A0ABW9XEM7_9SPHN</name>
<evidence type="ECO:0000313" key="10">
    <source>
        <dbReference type="Proteomes" id="UP000753724"/>
    </source>
</evidence>
<dbReference type="PROSITE" id="PS50850">
    <property type="entry name" value="MFS"/>
    <property type="match status" value="1"/>
</dbReference>
<feature type="transmembrane region" description="Helical" evidence="7">
    <location>
        <begin position="313"/>
        <end position="338"/>
    </location>
</feature>
<dbReference type="PANTHER" id="PTHR23513">
    <property type="entry name" value="INTEGRAL MEMBRANE EFFLUX PROTEIN-RELATED"/>
    <property type="match status" value="1"/>
</dbReference>
<evidence type="ECO:0000256" key="4">
    <source>
        <dbReference type="ARBA" id="ARBA00022692"/>
    </source>
</evidence>
<keyword evidence="5 7" id="KW-1133">Transmembrane helix</keyword>
<dbReference type="SUPFAM" id="SSF103473">
    <property type="entry name" value="MFS general substrate transporter"/>
    <property type="match status" value="1"/>
</dbReference>
<feature type="domain" description="Major facilitator superfamily (MFS) profile" evidence="8">
    <location>
        <begin position="222"/>
        <end position="413"/>
    </location>
</feature>
<protein>
    <submittedName>
        <fullName evidence="9">MFS transporter</fullName>
    </submittedName>
</protein>
<dbReference type="EMBL" id="JAAAPO010000004">
    <property type="protein sequence ID" value="NBC36982.1"/>
    <property type="molecule type" value="Genomic_DNA"/>
</dbReference>
<feature type="transmembrane region" description="Helical" evidence="7">
    <location>
        <begin position="375"/>
        <end position="399"/>
    </location>
</feature>
<dbReference type="InterPro" id="IPR020846">
    <property type="entry name" value="MFS_dom"/>
</dbReference>
<feature type="transmembrane region" description="Helical" evidence="7">
    <location>
        <begin position="21"/>
        <end position="45"/>
    </location>
</feature>
<feature type="transmembrane region" description="Helical" evidence="7">
    <location>
        <begin position="226"/>
        <end position="247"/>
    </location>
</feature>
<feature type="transmembrane region" description="Helical" evidence="7">
    <location>
        <begin position="82"/>
        <end position="100"/>
    </location>
</feature>
<dbReference type="Gene3D" id="1.20.1250.20">
    <property type="entry name" value="MFS general substrate transporter like domains"/>
    <property type="match status" value="1"/>
</dbReference>
<evidence type="ECO:0000256" key="5">
    <source>
        <dbReference type="ARBA" id="ARBA00022989"/>
    </source>
</evidence>
<evidence type="ECO:0000256" key="6">
    <source>
        <dbReference type="ARBA" id="ARBA00023136"/>
    </source>
</evidence>
<dbReference type="PANTHER" id="PTHR23513:SF11">
    <property type="entry name" value="STAPHYLOFERRIN A TRANSPORTER"/>
    <property type="match status" value="1"/>
</dbReference>
<evidence type="ECO:0000256" key="7">
    <source>
        <dbReference type="SAM" id="Phobius"/>
    </source>
</evidence>
<dbReference type="InterPro" id="IPR036259">
    <property type="entry name" value="MFS_trans_sf"/>
</dbReference>
<feature type="transmembrane region" description="Helical" evidence="7">
    <location>
        <begin position="350"/>
        <end position="369"/>
    </location>
</feature>
<sequence>MPDTDKGTFSPFRYPAYRAIWTANLVSNTGSMIQTVAAAWLMAGLTHSHQWVAMVQTSSVAPVLVLGIISGAIADNYDRRRVMIWAQLGMLIVSAVLAVVTLRGDISPWLLLAMTMGVGACTAMNQPAWQASVRMQVPRDEVPQAVSLNAVSFNVARCLGPAMGGLLLTMAHVGWAFALNALSFVGLLWVLLRWRPDAPPRVRRPMLPAMAEGLRYCAGSQPIRRVLGRGLTMGFGIIAFQALLPMIVREGLHGTEVSFGVALGLFGIGSVLAGLVVTPLRRKWGSRWAVSFATLAFVLGLMLMALAPGWGGLGLAAAASLIAGMGWIVGMTTLNIVMQSHAREDILGRCMSLYQSVTFGAMALGSWAWGLVADWVGAVQALQVAALYLLVGLVVMRWWCPVPDSHRPPARTG</sequence>
<feature type="transmembrane region" description="Helical" evidence="7">
    <location>
        <begin position="259"/>
        <end position="277"/>
    </location>
</feature>
<evidence type="ECO:0000313" key="9">
    <source>
        <dbReference type="EMBL" id="NBC36982.1"/>
    </source>
</evidence>
<evidence type="ECO:0000259" key="8">
    <source>
        <dbReference type="PROSITE" id="PS50850"/>
    </source>
</evidence>
<evidence type="ECO:0000256" key="3">
    <source>
        <dbReference type="ARBA" id="ARBA00022475"/>
    </source>
</evidence>
<reference evidence="10" key="1">
    <citation type="submission" date="2020-01" db="EMBL/GenBank/DDBJ databases">
        <title>Sphingomonas sp. strain CSW-10.</title>
        <authorList>
            <person name="Chen W.-M."/>
        </authorList>
    </citation>
    <scope>NUCLEOTIDE SEQUENCE [LARGE SCALE GENOMIC DNA]</scope>
    <source>
        <strain evidence="10">FSY-8</strain>
    </source>
</reference>
<keyword evidence="3" id="KW-1003">Cell membrane</keyword>
<dbReference type="CDD" id="cd06173">
    <property type="entry name" value="MFS_MefA_like"/>
    <property type="match status" value="1"/>
</dbReference>
<feature type="transmembrane region" description="Helical" evidence="7">
    <location>
        <begin position="51"/>
        <end position="70"/>
    </location>
</feature>
<evidence type="ECO:0000256" key="2">
    <source>
        <dbReference type="ARBA" id="ARBA00022448"/>
    </source>
</evidence>
<feature type="transmembrane region" description="Helical" evidence="7">
    <location>
        <begin position="289"/>
        <end position="307"/>
    </location>
</feature>
<proteinExistence type="predicted"/>